<evidence type="ECO:0000313" key="2">
    <source>
        <dbReference type="EMBL" id="KAF8670658.1"/>
    </source>
</evidence>
<dbReference type="OrthoDB" id="695762at2759"/>
<keyword evidence="3" id="KW-1185">Reference proteome</keyword>
<dbReference type="EMBL" id="JACEFO010002252">
    <property type="protein sequence ID" value="KAF8670658.1"/>
    <property type="molecule type" value="Genomic_DNA"/>
</dbReference>
<dbReference type="PANTHER" id="PTHR33074:SF85">
    <property type="entry name" value="DUF1618 DOMAIN-CONTAINING PROTEIN"/>
    <property type="match status" value="1"/>
</dbReference>
<evidence type="ECO:0000313" key="3">
    <source>
        <dbReference type="Proteomes" id="UP000636709"/>
    </source>
</evidence>
<proteinExistence type="predicted"/>
<protein>
    <recommendedName>
        <fullName evidence="1">DUF1618 domain-containing protein</fullName>
    </recommendedName>
</protein>
<feature type="domain" description="DUF1618" evidence="1">
    <location>
        <begin position="204"/>
        <end position="295"/>
    </location>
</feature>
<dbReference type="InterPro" id="IPR011676">
    <property type="entry name" value="DUF1618"/>
</dbReference>
<accession>A0A835E8Z7</accession>
<dbReference type="AlphaFoldDB" id="A0A835E8Z7"/>
<gene>
    <name evidence="2" type="ORF">HU200_050470</name>
</gene>
<dbReference type="PANTHER" id="PTHR33074">
    <property type="entry name" value="EXPRESSED PROTEIN-RELATED"/>
    <property type="match status" value="1"/>
</dbReference>
<comment type="caution">
    <text evidence="2">The sequence shown here is derived from an EMBL/GenBank/DDBJ whole genome shotgun (WGS) entry which is preliminary data.</text>
</comment>
<evidence type="ECO:0000259" key="1">
    <source>
        <dbReference type="Pfam" id="PF07762"/>
    </source>
</evidence>
<dbReference type="Pfam" id="PF07762">
    <property type="entry name" value="DUF1618"/>
    <property type="match status" value="1"/>
</dbReference>
<organism evidence="2 3">
    <name type="scientific">Digitaria exilis</name>
    <dbReference type="NCBI Taxonomy" id="1010633"/>
    <lineage>
        <taxon>Eukaryota</taxon>
        <taxon>Viridiplantae</taxon>
        <taxon>Streptophyta</taxon>
        <taxon>Embryophyta</taxon>
        <taxon>Tracheophyta</taxon>
        <taxon>Spermatophyta</taxon>
        <taxon>Magnoliopsida</taxon>
        <taxon>Liliopsida</taxon>
        <taxon>Poales</taxon>
        <taxon>Poaceae</taxon>
        <taxon>PACMAD clade</taxon>
        <taxon>Panicoideae</taxon>
        <taxon>Panicodae</taxon>
        <taxon>Paniceae</taxon>
        <taxon>Anthephorinae</taxon>
        <taxon>Digitaria</taxon>
    </lineage>
</organism>
<dbReference type="Proteomes" id="UP000636709">
    <property type="component" value="Unassembled WGS sequence"/>
</dbReference>
<sequence>MSNAAASSAIAFSGFPTWVFLHSFASFGERRNHTTASCLTSAKRPVEVSFELADPPGISRWFVHCAGLRKKPGFNGPPYILHASGAFLVMRMQFFRGGFDYFVYRAGPGKPSLDLIPWPWPTGGLHKRIGILPSSDGTSYSVVFLVPRFKPPRVVYEIPVFSSENQSWSTKVASISVDLETTSYGLIVHDPSKAVAVGWSSMAWIDLWWGVLLCDGLDQDAPVLRLIKWPVPSPPKDVADLYSPEASRDASLSDGAIRFIEMTFYYDGHTHYSRDAVDIGWTGTIWKRSYSSKEWD</sequence>
<reference evidence="2" key="1">
    <citation type="submission" date="2020-07" db="EMBL/GenBank/DDBJ databases">
        <title>Genome sequence and genetic diversity analysis of an under-domesticated orphan crop, white fonio (Digitaria exilis).</title>
        <authorList>
            <person name="Bennetzen J.L."/>
            <person name="Chen S."/>
            <person name="Ma X."/>
            <person name="Wang X."/>
            <person name="Yssel A.E.J."/>
            <person name="Chaluvadi S.R."/>
            <person name="Johnson M."/>
            <person name="Gangashetty P."/>
            <person name="Hamidou F."/>
            <person name="Sanogo M.D."/>
            <person name="Zwaenepoel A."/>
            <person name="Wallace J."/>
            <person name="Van De Peer Y."/>
            <person name="Van Deynze A."/>
        </authorList>
    </citation>
    <scope>NUCLEOTIDE SEQUENCE</scope>
    <source>
        <tissue evidence="2">Leaves</tissue>
    </source>
</reference>
<name>A0A835E8Z7_9POAL</name>